<evidence type="ECO:0000313" key="4">
    <source>
        <dbReference type="EMBL" id="KAF1989780.1"/>
    </source>
</evidence>
<evidence type="ECO:0000256" key="2">
    <source>
        <dbReference type="SAM" id="MobiDB-lite"/>
    </source>
</evidence>
<keyword evidence="5" id="KW-1185">Reference proteome</keyword>
<feature type="compositionally biased region" description="Basic and acidic residues" evidence="2">
    <location>
        <begin position="546"/>
        <end position="559"/>
    </location>
</feature>
<feature type="region of interest" description="Disordered" evidence="2">
    <location>
        <begin position="502"/>
        <end position="752"/>
    </location>
</feature>
<evidence type="ECO:0000313" key="5">
    <source>
        <dbReference type="Proteomes" id="UP000800041"/>
    </source>
</evidence>
<dbReference type="AlphaFoldDB" id="A0A6G1H9S9"/>
<name>A0A6G1H9S9_9PEZI</name>
<accession>A0A6G1H9S9</accession>
<dbReference type="EMBL" id="ML977144">
    <property type="protein sequence ID" value="KAF1989780.1"/>
    <property type="molecule type" value="Genomic_DNA"/>
</dbReference>
<keyword evidence="1" id="KW-0863">Zinc-finger</keyword>
<feature type="compositionally biased region" description="Low complexity" evidence="2">
    <location>
        <begin position="616"/>
        <end position="633"/>
    </location>
</feature>
<organism evidence="4 5">
    <name type="scientific">Aulographum hederae CBS 113979</name>
    <dbReference type="NCBI Taxonomy" id="1176131"/>
    <lineage>
        <taxon>Eukaryota</taxon>
        <taxon>Fungi</taxon>
        <taxon>Dikarya</taxon>
        <taxon>Ascomycota</taxon>
        <taxon>Pezizomycotina</taxon>
        <taxon>Dothideomycetes</taxon>
        <taxon>Pleosporomycetidae</taxon>
        <taxon>Aulographales</taxon>
        <taxon>Aulographaceae</taxon>
    </lineage>
</organism>
<dbReference type="Proteomes" id="UP000800041">
    <property type="component" value="Unassembled WGS sequence"/>
</dbReference>
<feature type="compositionally biased region" description="Low complexity" evidence="2">
    <location>
        <begin position="303"/>
        <end position="322"/>
    </location>
</feature>
<evidence type="ECO:0000256" key="1">
    <source>
        <dbReference type="PROSITE-ProRule" id="PRU00723"/>
    </source>
</evidence>
<feature type="compositionally biased region" description="Pro residues" evidence="2">
    <location>
        <begin position="422"/>
        <end position="452"/>
    </location>
</feature>
<reference evidence="4" key="1">
    <citation type="journal article" date="2020" name="Stud. Mycol.">
        <title>101 Dothideomycetes genomes: a test case for predicting lifestyles and emergence of pathogens.</title>
        <authorList>
            <person name="Haridas S."/>
            <person name="Albert R."/>
            <person name="Binder M."/>
            <person name="Bloem J."/>
            <person name="Labutti K."/>
            <person name="Salamov A."/>
            <person name="Andreopoulos B."/>
            <person name="Baker S."/>
            <person name="Barry K."/>
            <person name="Bills G."/>
            <person name="Bluhm B."/>
            <person name="Cannon C."/>
            <person name="Castanera R."/>
            <person name="Culley D."/>
            <person name="Daum C."/>
            <person name="Ezra D."/>
            <person name="Gonzalez J."/>
            <person name="Henrissat B."/>
            <person name="Kuo A."/>
            <person name="Liang C."/>
            <person name="Lipzen A."/>
            <person name="Lutzoni F."/>
            <person name="Magnuson J."/>
            <person name="Mondo S."/>
            <person name="Nolan M."/>
            <person name="Ohm R."/>
            <person name="Pangilinan J."/>
            <person name="Park H.-J."/>
            <person name="Ramirez L."/>
            <person name="Alfaro M."/>
            <person name="Sun H."/>
            <person name="Tritt A."/>
            <person name="Yoshinaga Y."/>
            <person name="Zwiers L.-H."/>
            <person name="Turgeon B."/>
            <person name="Goodwin S."/>
            <person name="Spatafora J."/>
            <person name="Crous P."/>
            <person name="Grigoriev I."/>
        </authorList>
    </citation>
    <scope>NUCLEOTIDE SEQUENCE</scope>
    <source>
        <strain evidence="4">CBS 113979</strain>
    </source>
</reference>
<sequence length="791" mass="84562">MSHYPPAFPGMAPIGHQYGVPPPQGKTLMFLQTKPGVFVPVVALEDLPGQLQQHIQMFYSLRLAGAYNQSQPSQVNGTIVATAGQLLPNLPAPTATPSPDARKVHPASGTGISKESSSPANSVSVASKQATHTHATATPTHSTAATWRRQKPLDSTDPQAVIDAIVADSRTIGTRNGYVTLPPSGTIPDQSQKVYCSYWLATGNCAFAQQGCRYKHEIPDLPTLKTLGFRGIPQWKLSEQKPMLTSSTGDWLKARAEAKRKEYPDTDDESDSDDGKVKARARPLLEPSVVARVPAVRKEMNHPSSAAGPVPAPPHASASPRSDTPPQSSTPAKTVRKVDTPSASPPPNSTSSPRLSKTIPPTQLPSPPDFPKQEPKTASAVDKAFRKGVFVPIGEQPPKSLRRSQSPETPPTSNPARLSTPQPTPHPKPRTPCTPPASRPLPPSPAPTPTPSSSPARQDRTQPHNDATAFAKRTLRPTGIVPHTADQVREIKAAGGIMRPKYVYIAPGSTEPANATRQKERGRERQKESPQKQKQTLEPTSPSSKKPKDSAPHALENRLAEPFSLIDLSSSSDAEDSDYSDDDGAEGCDSLSDRSDTTTSTSSEADMEAEVAALRSPSTSTAAPFVASASVPVQGMAYERSARPSRTRAGMASKPVAPILRSGRSKSRRVYSEHQHQMYHHSRNGKPRHTNRDRERDVTSPTVVGPAGGRGATASSGKHGQGPRKGYVNGHVNGHVKAQGHGHGQGHERSGRTLEKEMKRMRHLTARARKPAVAVAVVESGVVGGGGRDRE</sequence>
<evidence type="ECO:0000259" key="3">
    <source>
        <dbReference type="PROSITE" id="PS50103"/>
    </source>
</evidence>
<feature type="region of interest" description="Disordered" evidence="2">
    <location>
        <begin position="258"/>
        <end position="487"/>
    </location>
</feature>
<dbReference type="OrthoDB" id="5355510at2759"/>
<protein>
    <recommendedName>
        <fullName evidence="3">C3H1-type domain-containing protein</fullName>
    </recommendedName>
</protein>
<proteinExistence type="predicted"/>
<gene>
    <name evidence="4" type="ORF">K402DRAFT_401871</name>
</gene>
<dbReference type="PROSITE" id="PS50103">
    <property type="entry name" value="ZF_C3H1"/>
    <property type="match status" value="1"/>
</dbReference>
<feature type="domain" description="C3H1-type" evidence="3">
    <location>
        <begin position="190"/>
        <end position="219"/>
    </location>
</feature>
<keyword evidence="1" id="KW-0862">Zinc</keyword>
<feature type="compositionally biased region" description="Basic and acidic residues" evidence="2">
    <location>
        <begin position="517"/>
        <end position="531"/>
    </location>
</feature>
<feature type="compositionally biased region" description="Basic residues" evidence="2">
    <location>
        <begin position="677"/>
        <end position="689"/>
    </location>
</feature>
<dbReference type="GO" id="GO:0008270">
    <property type="term" value="F:zinc ion binding"/>
    <property type="evidence" value="ECO:0007669"/>
    <property type="project" value="UniProtKB-KW"/>
</dbReference>
<keyword evidence="1" id="KW-0479">Metal-binding</keyword>
<feature type="compositionally biased region" description="Low complexity" evidence="2">
    <location>
        <begin position="113"/>
        <end position="146"/>
    </location>
</feature>
<dbReference type="InterPro" id="IPR000571">
    <property type="entry name" value="Znf_CCCH"/>
</dbReference>
<feature type="zinc finger region" description="C3H1-type" evidence="1">
    <location>
        <begin position="190"/>
        <end position="219"/>
    </location>
</feature>
<feature type="region of interest" description="Disordered" evidence="2">
    <location>
        <begin position="90"/>
        <end position="159"/>
    </location>
</feature>
<feature type="compositionally biased region" description="Acidic residues" evidence="2">
    <location>
        <begin position="573"/>
        <end position="586"/>
    </location>
</feature>